<evidence type="ECO:0000313" key="6">
    <source>
        <dbReference type="Proteomes" id="UP001516023"/>
    </source>
</evidence>
<feature type="region of interest" description="Disordered" evidence="4">
    <location>
        <begin position="434"/>
        <end position="498"/>
    </location>
</feature>
<feature type="compositionally biased region" description="Acidic residues" evidence="4">
    <location>
        <begin position="434"/>
        <end position="449"/>
    </location>
</feature>
<dbReference type="Proteomes" id="UP001516023">
    <property type="component" value="Unassembled WGS sequence"/>
</dbReference>
<dbReference type="InterPro" id="IPR033961">
    <property type="entry name" value="Exo84"/>
</dbReference>
<dbReference type="EMBL" id="JABMIG020000075">
    <property type="protein sequence ID" value="KAL3795052.1"/>
    <property type="molecule type" value="Genomic_DNA"/>
</dbReference>
<dbReference type="PANTHER" id="PTHR21426">
    <property type="entry name" value="EXOCYST COMPLEX COMPONENT 8"/>
    <property type="match status" value="1"/>
</dbReference>
<organism evidence="5 6">
    <name type="scientific">Cyclotella cryptica</name>
    <dbReference type="NCBI Taxonomy" id="29204"/>
    <lineage>
        <taxon>Eukaryota</taxon>
        <taxon>Sar</taxon>
        <taxon>Stramenopiles</taxon>
        <taxon>Ochrophyta</taxon>
        <taxon>Bacillariophyta</taxon>
        <taxon>Coscinodiscophyceae</taxon>
        <taxon>Thalassiosirophycidae</taxon>
        <taxon>Stephanodiscales</taxon>
        <taxon>Stephanodiscaceae</taxon>
        <taxon>Cyclotella</taxon>
    </lineage>
</organism>
<feature type="compositionally biased region" description="Basic residues" evidence="4">
    <location>
        <begin position="276"/>
        <end position="285"/>
    </location>
</feature>
<evidence type="ECO:0000256" key="2">
    <source>
        <dbReference type="ARBA" id="ARBA00022448"/>
    </source>
</evidence>
<feature type="compositionally biased region" description="Polar residues" evidence="4">
    <location>
        <begin position="14"/>
        <end position="24"/>
    </location>
</feature>
<dbReference type="GO" id="GO:0006887">
    <property type="term" value="P:exocytosis"/>
    <property type="evidence" value="ECO:0007669"/>
    <property type="project" value="UniProtKB-KW"/>
</dbReference>
<dbReference type="InterPro" id="IPR016159">
    <property type="entry name" value="Cullin_repeat-like_dom_sf"/>
</dbReference>
<accession>A0ABD3Q4T4</accession>
<keyword evidence="6" id="KW-1185">Reference proteome</keyword>
<protein>
    <submittedName>
        <fullName evidence="5">Uncharacterized protein</fullName>
    </submittedName>
</protein>
<feature type="region of interest" description="Disordered" evidence="4">
    <location>
        <begin position="1"/>
        <end position="24"/>
    </location>
</feature>
<evidence type="ECO:0000256" key="3">
    <source>
        <dbReference type="ARBA" id="ARBA00022483"/>
    </source>
</evidence>
<feature type="compositionally biased region" description="Low complexity" evidence="4">
    <location>
        <begin position="125"/>
        <end position="140"/>
    </location>
</feature>
<comment type="similarity">
    <text evidence="1">Belongs to the EXO84 family.</text>
</comment>
<evidence type="ECO:0000256" key="4">
    <source>
        <dbReference type="SAM" id="MobiDB-lite"/>
    </source>
</evidence>
<feature type="region of interest" description="Disordered" evidence="4">
    <location>
        <begin position="124"/>
        <end position="152"/>
    </location>
</feature>
<comment type="caution">
    <text evidence="5">The sequence shown here is derived from an EMBL/GenBank/DDBJ whole genome shotgun (WGS) entry which is preliminary data.</text>
</comment>
<gene>
    <name evidence="5" type="ORF">HJC23_006373</name>
</gene>
<keyword evidence="2" id="KW-0813">Transport</keyword>
<evidence type="ECO:0000256" key="1">
    <source>
        <dbReference type="ARBA" id="ARBA00007210"/>
    </source>
</evidence>
<dbReference type="SUPFAM" id="SSF74788">
    <property type="entry name" value="Cullin repeat-like"/>
    <property type="match status" value="1"/>
</dbReference>
<proteinExistence type="inferred from homology"/>
<dbReference type="PANTHER" id="PTHR21426:SF12">
    <property type="entry name" value="EXOCYST COMPLEX COMPONENT 8"/>
    <property type="match status" value="1"/>
</dbReference>
<name>A0ABD3Q4T4_9STRA</name>
<reference evidence="5 6" key="1">
    <citation type="journal article" date="2020" name="G3 (Bethesda)">
        <title>Improved Reference Genome for Cyclotella cryptica CCMP332, a Model for Cell Wall Morphogenesis, Salinity Adaptation, and Lipid Production in Diatoms (Bacillariophyta).</title>
        <authorList>
            <person name="Roberts W.R."/>
            <person name="Downey K.M."/>
            <person name="Ruck E.C."/>
            <person name="Traller J.C."/>
            <person name="Alverson A.J."/>
        </authorList>
    </citation>
    <scope>NUCLEOTIDE SEQUENCE [LARGE SCALE GENOMIC DNA]</scope>
    <source>
        <strain evidence="5 6">CCMP332</strain>
    </source>
</reference>
<dbReference type="AlphaFoldDB" id="A0ABD3Q4T4"/>
<feature type="region of interest" description="Disordered" evidence="4">
    <location>
        <begin position="259"/>
        <end position="285"/>
    </location>
</feature>
<evidence type="ECO:0000313" key="5">
    <source>
        <dbReference type="EMBL" id="KAL3795052.1"/>
    </source>
</evidence>
<sequence length="895" mass="97866">MTSISKSCLDRLNDGSSAHSPTMSSYKERITHALDPSSPSHIPIFLPLIAVARSNDLHAPPDDEDTRPLTIADVDRVMDHANMPDPPPSCLVMHCEPPSVTDEDQSGVVFPKRRATLRGGYLFLSPEATPSSSPPTASGQGPPPPGMDDPDKMKCIPIDGCTVDLPPGGRRVFREHAHTTARAGYELAIRVKPHHDQGGDVATCYIVLESLGSREAWASAIRMRCDVGKNKVTLLRPGGIAGGRLMAAAAEEMSDNLQEERGDRHRSMVMSSKQSGGKKHRNSGFRKTIKGSSMALDSQGTSSGNADLDEALAQFSGSKFEEAKWVHKFLQRHAVSDLSSECDKLEKWMDVIKNSLRGAVLEQYEYFVEASREMTTMGREVAWLRTLVERQQETLMGMKNIDFGAGLEEMEEEMMDRNGDYSSEDEVMLLDEINDDEDDVSTSSSDEEGPAPGRTPMRNNLRSRRKENRRVFPNISGLSSVDEEQRPPSPRQGQEQQTYIEIPSWIIDVTEEISSLIKESRYTDAADLILKAKAEVAELLSAQDSNSPVVANIPTSLSSSNTATTSASTAVTSATTNALPKKLHKKQQTLLQRTSLQIDSLTDRMTKRLAENLRRKNEALKASAKRERADPLSTLAPLPSPACLNDDAVALGLLVKLSRHQEAATAYAARRSLVLSECLHERPISSPIGMDAVIYSAQLSSSFFSSLATAVEGFLDLFDGDAGKTGSDDDTSLNSKSLGGVKRVPSGALSAIVLWCDSELAKFANVFGSSRLLGSLALSPPGMRRKEDQTGASRSNFMKEREHSIEVAARCVEQAFSFASENLDSIGLPLVQLLGKNIRSRLKGCEAEVATLLDSRWKFIAYEWTLDSKNNAPEEPLMPSPTLQSKSIAFDDRRV</sequence>
<keyword evidence="3" id="KW-0268">Exocytosis</keyword>